<dbReference type="EC" id="1.11.1.24" evidence="2"/>
<gene>
    <name evidence="14" type="ORF">A6X21_10445</name>
</gene>
<sequence length="282" mass="31600">MSTTGTPDSASNAALLRQQQTRFRRRVFLVIAAVIVSFYALIFTYHLLTPTPSQSASLQVLEQCREICLKYGLIPTGNIKQDAEAYLEAVKKPRLSEPLRELLADGQFIVAESRPHPLLKQPAPDFQLKNHEGQLVSLQETLAQGPVVLVFYYGYDCSHCVAQLFGLQEDLKYFQELGARIVAISADPPEETKARFEEYGAFNFTVLSDPENRIAQQYGVFIPETAERPSDLKHGTFLINPAGKVFFSTFGYKPFLDNKSLLFMLNEFSQPSSSEHHSAEGT</sequence>
<evidence type="ECO:0000256" key="2">
    <source>
        <dbReference type="ARBA" id="ARBA00013017"/>
    </source>
</evidence>
<feature type="transmembrane region" description="Helical" evidence="12">
    <location>
        <begin position="27"/>
        <end position="48"/>
    </location>
</feature>
<protein>
    <recommendedName>
        <fullName evidence="2">thioredoxin-dependent peroxiredoxin</fullName>
        <ecNumber evidence="2">1.11.1.24</ecNumber>
    </recommendedName>
    <alternativeName>
        <fullName evidence="8">Thioredoxin peroxidase</fullName>
    </alternativeName>
    <alternativeName>
        <fullName evidence="10">Thioredoxin-dependent peroxiredoxin Bcp</fullName>
    </alternativeName>
</protein>
<evidence type="ECO:0000259" key="13">
    <source>
        <dbReference type="PROSITE" id="PS51352"/>
    </source>
</evidence>
<evidence type="ECO:0000256" key="12">
    <source>
        <dbReference type="SAM" id="Phobius"/>
    </source>
</evidence>
<evidence type="ECO:0000256" key="1">
    <source>
        <dbReference type="ARBA" id="ARBA00003330"/>
    </source>
</evidence>
<keyword evidence="12" id="KW-1133">Transmembrane helix</keyword>
<dbReference type="PROSITE" id="PS51352">
    <property type="entry name" value="THIOREDOXIN_2"/>
    <property type="match status" value="1"/>
</dbReference>
<evidence type="ECO:0000313" key="15">
    <source>
        <dbReference type="Proteomes" id="UP000094828"/>
    </source>
</evidence>
<evidence type="ECO:0000256" key="6">
    <source>
        <dbReference type="ARBA" id="ARBA00023157"/>
    </source>
</evidence>
<comment type="catalytic activity">
    <reaction evidence="11">
        <text>a hydroperoxide + [thioredoxin]-dithiol = an alcohol + [thioredoxin]-disulfide + H2O</text>
        <dbReference type="Rhea" id="RHEA:62620"/>
        <dbReference type="Rhea" id="RHEA-COMP:10698"/>
        <dbReference type="Rhea" id="RHEA-COMP:10700"/>
        <dbReference type="ChEBI" id="CHEBI:15377"/>
        <dbReference type="ChEBI" id="CHEBI:29950"/>
        <dbReference type="ChEBI" id="CHEBI:30879"/>
        <dbReference type="ChEBI" id="CHEBI:35924"/>
        <dbReference type="ChEBI" id="CHEBI:50058"/>
        <dbReference type="EC" id="1.11.1.24"/>
    </reaction>
</comment>
<evidence type="ECO:0000256" key="8">
    <source>
        <dbReference type="ARBA" id="ARBA00032824"/>
    </source>
</evidence>
<keyword evidence="12" id="KW-0812">Transmembrane</keyword>
<dbReference type="EMBL" id="LYDR01000150">
    <property type="protein sequence ID" value="ODA28909.1"/>
    <property type="molecule type" value="Genomic_DNA"/>
</dbReference>
<dbReference type="AlphaFoldDB" id="A0A1C3E6X8"/>
<comment type="caution">
    <text evidence="14">The sequence shown here is derived from an EMBL/GenBank/DDBJ whole genome shotgun (WGS) entry which is preliminary data.</text>
</comment>
<evidence type="ECO:0000256" key="10">
    <source>
        <dbReference type="ARBA" id="ARBA00042639"/>
    </source>
</evidence>
<keyword evidence="4" id="KW-0049">Antioxidant</keyword>
<dbReference type="Gene3D" id="3.40.30.10">
    <property type="entry name" value="Glutaredoxin"/>
    <property type="match status" value="1"/>
</dbReference>
<dbReference type="GO" id="GO:0045454">
    <property type="term" value="P:cell redox homeostasis"/>
    <property type="evidence" value="ECO:0007669"/>
    <property type="project" value="TreeGrafter"/>
</dbReference>
<feature type="domain" description="Thioredoxin" evidence="13">
    <location>
        <begin position="117"/>
        <end position="270"/>
    </location>
</feature>
<comment type="function">
    <text evidence="1">Thiol-specific peroxidase that catalyzes the reduction of hydrogen peroxide and organic hydroperoxides to water and alcohols, respectively. Plays a role in cell protection against oxidative stress by detoxifying peroxides and as sensor of hydrogen peroxide-mediated signaling events.</text>
</comment>
<dbReference type="PANTHER" id="PTHR42801:SF7">
    <property type="entry name" value="SLL1159 PROTEIN"/>
    <property type="match status" value="1"/>
</dbReference>
<proteinExistence type="inferred from homology"/>
<evidence type="ECO:0000256" key="9">
    <source>
        <dbReference type="ARBA" id="ARBA00038489"/>
    </source>
</evidence>
<dbReference type="InterPro" id="IPR000866">
    <property type="entry name" value="AhpC/TSA"/>
</dbReference>
<dbReference type="GO" id="GO:0034599">
    <property type="term" value="P:cellular response to oxidative stress"/>
    <property type="evidence" value="ECO:0007669"/>
    <property type="project" value="TreeGrafter"/>
</dbReference>
<dbReference type="RefSeq" id="WP_068850647.1">
    <property type="nucleotide sequence ID" value="NZ_LYDR01000150.1"/>
</dbReference>
<dbReference type="Pfam" id="PF00578">
    <property type="entry name" value="AhpC-TSA"/>
    <property type="match status" value="1"/>
</dbReference>
<evidence type="ECO:0000313" key="14">
    <source>
        <dbReference type="EMBL" id="ODA28909.1"/>
    </source>
</evidence>
<evidence type="ECO:0000256" key="3">
    <source>
        <dbReference type="ARBA" id="ARBA00022559"/>
    </source>
</evidence>
<dbReference type="SUPFAM" id="SSF52833">
    <property type="entry name" value="Thioredoxin-like"/>
    <property type="match status" value="1"/>
</dbReference>
<dbReference type="GO" id="GO:0008379">
    <property type="term" value="F:thioredoxin peroxidase activity"/>
    <property type="evidence" value="ECO:0007669"/>
    <property type="project" value="TreeGrafter"/>
</dbReference>
<dbReference type="InterPro" id="IPR036249">
    <property type="entry name" value="Thioredoxin-like_sf"/>
</dbReference>
<dbReference type="GO" id="GO:0005737">
    <property type="term" value="C:cytoplasm"/>
    <property type="evidence" value="ECO:0007669"/>
    <property type="project" value="TreeGrafter"/>
</dbReference>
<dbReference type="InterPro" id="IPR050924">
    <property type="entry name" value="Peroxiredoxin_BCP/PrxQ"/>
</dbReference>
<comment type="similarity">
    <text evidence="9">Belongs to the peroxiredoxin family. BCP/PrxQ subfamily.</text>
</comment>
<keyword evidence="5" id="KW-0560">Oxidoreductase</keyword>
<evidence type="ECO:0000256" key="11">
    <source>
        <dbReference type="ARBA" id="ARBA00049091"/>
    </source>
</evidence>
<dbReference type="STRING" id="1841610.A6X21_10445"/>
<evidence type="ECO:0000256" key="7">
    <source>
        <dbReference type="ARBA" id="ARBA00023284"/>
    </source>
</evidence>
<accession>A0A1C3E6X8</accession>
<organism evidence="14 15">
    <name type="scientific">Planctopirus hydrillae</name>
    <dbReference type="NCBI Taxonomy" id="1841610"/>
    <lineage>
        <taxon>Bacteria</taxon>
        <taxon>Pseudomonadati</taxon>
        <taxon>Planctomycetota</taxon>
        <taxon>Planctomycetia</taxon>
        <taxon>Planctomycetales</taxon>
        <taxon>Planctomycetaceae</taxon>
        <taxon>Planctopirus</taxon>
    </lineage>
</organism>
<evidence type="ECO:0000256" key="5">
    <source>
        <dbReference type="ARBA" id="ARBA00023002"/>
    </source>
</evidence>
<keyword evidence="6" id="KW-1015">Disulfide bond</keyword>
<keyword evidence="7" id="KW-0676">Redox-active center</keyword>
<reference evidence="14 15" key="1">
    <citation type="submission" date="2016-05" db="EMBL/GenBank/DDBJ databases">
        <title>Genomic and physiological characterization of Planctopirus sp. isolated from fresh water lake.</title>
        <authorList>
            <person name="Subhash Y."/>
            <person name="Ramana C."/>
        </authorList>
    </citation>
    <scope>NUCLEOTIDE SEQUENCE [LARGE SCALE GENOMIC DNA]</scope>
    <source>
        <strain evidence="14 15">JC280</strain>
    </source>
</reference>
<keyword evidence="3" id="KW-0575">Peroxidase</keyword>
<keyword evidence="12" id="KW-0472">Membrane</keyword>
<dbReference type="PANTHER" id="PTHR42801">
    <property type="entry name" value="THIOREDOXIN-DEPENDENT PEROXIDE REDUCTASE"/>
    <property type="match status" value="1"/>
</dbReference>
<keyword evidence="15" id="KW-1185">Reference proteome</keyword>
<dbReference type="OrthoDB" id="211029at2"/>
<evidence type="ECO:0000256" key="4">
    <source>
        <dbReference type="ARBA" id="ARBA00022862"/>
    </source>
</evidence>
<dbReference type="InterPro" id="IPR013766">
    <property type="entry name" value="Thioredoxin_domain"/>
</dbReference>
<name>A0A1C3E6X8_9PLAN</name>
<dbReference type="Proteomes" id="UP000094828">
    <property type="component" value="Unassembled WGS sequence"/>
</dbReference>